<gene>
    <name evidence="2" type="ORF">ASU31_13465</name>
</gene>
<dbReference type="Gene3D" id="3.30.70.1290">
    <property type="entry name" value="Transposase IS200-like"/>
    <property type="match status" value="1"/>
</dbReference>
<protein>
    <submittedName>
        <fullName evidence="2">Transposase</fullName>
    </submittedName>
</protein>
<dbReference type="InterPro" id="IPR036515">
    <property type="entry name" value="Transposase_17_sf"/>
</dbReference>
<dbReference type="PANTHER" id="PTHR36966:SF1">
    <property type="entry name" value="REP-ASSOCIATED TYROSINE TRANSPOSASE"/>
    <property type="match status" value="1"/>
</dbReference>
<dbReference type="RefSeq" id="WP_057932820.1">
    <property type="nucleotide sequence ID" value="NZ_LMZQ01000008.1"/>
</dbReference>
<dbReference type="AlphaFoldDB" id="A0A0T5VQ46"/>
<dbReference type="NCBIfam" id="NF047646">
    <property type="entry name" value="REP_Tyr_transpos"/>
    <property type="match status" value="1"/>
</dbReference>
<dbReference type="PANTHER" id="PTHR36966">
    <property type="entry name" value="REP-ASSOCIATED TYROSINE TRANSPOSASE"/>
    <property type="match status" value="1"/>
</dbReference>
<dbReference type="InterPro" id="IPR052715">
    <property type="entry name" value="RAYT_transposase"/>
</dbReference>
<keyword evidence="3" id="KW-1185">Reference proteome</keyword>
<sequence>MSRKYKFYNKEGLYFVSFATVHWIDIFVRHLYCDIVVDSLIYCKKNLGLELYCWCIMPSHIHLIFSAKNHNPAILLGRIKEYTSKEIVKAIKENSQESRKEWMLWMFERAGLKSSNVKGYQFWQHNNKPIELWSTVVIEQKADYLHDNPVTAGFVNEAWHWKYSSAIDYSGGKGLIELEELG</sequence>
<dbReference type="GO" id="GO:0043565">
    <property type="term" value="F:sequence-specific DNA binding"/>
    <property type="evidence" value="ECO:0007669"/>
    <property type="project" value="TreeGrafter"/>
</dbReference>
<organism evidence="2 3">
    <name type="scientific">Pedobacter ginsenosidimutans</name>
    <dbReference type="NCBI Taxonomy" id="687842"/>
    <lineage>
        <taxon>Bacteria</taxon>
        <taxon>Pseudomonadati</taxon>
        <taxon>Bacteroidota</taxon>
        <taxon>Sphingobacteriia</taxon>
        <taxon>Sphingobacteriales</taxon>
        <taxon>Sphingobacteriaceae</taxon>
        <taxon>Pedobacter</taxon>
    </lineage>
</organism>
<dbReference type="EMBL" id="LMZQ01000008">
    <property type="protein sequence ID" value="KRT15668.1"/>
    <property type="molecule type" value="Genomic_DNA"/>
</dbReference>
<reference evidence="2 3" key="1">
    <citation type="submission" date="2015-11" db="EMBL/GenBank/DDBJ databases">
        <title>Sequence of Pedobacter ginsenosidimutans.</title>
        <authorList>
            <person name="Carson E."/>
            <person name="Keyser V."/>
            <person name="Newman J."/>
            <person name="Miller J."/>
        </authorList>
    </citation>
    <scope>NUCLEOTIDE SEQUENCE [LARGE SCALE GENOMIC DNA]</scope>
    <source>
        <strain evidence="2 3">KACC 14530</strain>
    </source>
</reference>
<evidence type="ECO:0000313" key="2">
    <source>
        <dbReference type="EMBL" id="KRT15668.1"/>
    </source>
</evidence>
<dbReference type="SMART" id="SM01321">
    <property type="entry name" value="Y1_Tnp"/>
    <property type="match status" value="1"/>
</dbReference>
<dbReference type="GO" id="GO:0006313">
    <property type="term" value="P:DNA transposition"/>
    <property type="evidence" value="ECO:0007669"/>
    <property type="project" value="InterPro"/>
</dbReference>
<accession>A0A0T5VQ46</accession>
<dbReference type="OrthoDB" id="9788881at2"/>
<evidence type="ECO:0000313" key="3">
    <source>
        <dbReference type="Proteomes" id="UP000051950"/>
    </source>
</evidence>
<name>A0A0T5VQ46_9SPHI</name>
<dbReference type="InterPro" id="IPR002686">
    <property type="entry name" value="Transposase_17"/>
</dbReference>
<dbReference type="SUPFAM" id="SSF143422">
    <property type="entry name" value="Transposase IS200-like"/>
    <property type="match status" value="1"/>
</dbReference>
<dbReference type="STRING" id="687842.ASU31_13465"/>
<dbReference type="GO" id="GO:0004803">
    <property type="term" value="F:transposase activity"/>
    <property type="evidence" value="ECO:0007669"/>
    <property type="project" value="InterPro"/>
</dbReference>
<dbReference type="Proteomes" id="UP000051950">
    <property type="component" value="Unassembled WGS sequence"/>
</dbReference>
<dbReference type="Pfam" id="PF01797">
    <property type="entry name" value="Y1_Tnp"/>
    <property type="match status" value="1"/>
</dbReference>
<evidence type="ECO:0000259" key="1">
    <source>
        <dbReference type="SMART" id="SM01321"/>
    </source>
</evidence>
<feature type="domain" description="Transposase IS200-like" evidence="1">
    <location>
        <begin position="10"/>
        <end position="127"/>
    </location>
</feature>
<proteinExistence type="predicted"/>
<comment type="caution">
    <text evidence="2">The sequence shown here is derived from an EMBL/GenBank/DDBJ whole genome shotgun (WGS) entry which is preliminary data.</text>
</comment>